<dbReference type="HOGENOM" id="CLU_033085_1_0_1"/>
<feature type="transmembrane region" description="Helical" evidence="2">
    <location>
        <begin position="323"/>
        <end position="348"/>
    </location>
</feature>
<feature type="compositionally biased region" description="Low complexity" evidence="1">
    <location>
        <begin position="299"/>
        <end position="318"/>
    </location>
</feature>
<dbReference type="OMA" id="NTYSEYP"/>
<organism evidence="3 4">
    <name type="scientific">Thanatephorus cucumeris (strain AG1-IA)</name>
    <name type="common">Rice sheath blight fungus</name>
    <name type="synonym">Rhizoctonia solani</name>
    <dbReference type="NCBI Taxonomy" id="983506"/>
    <lineage>
        <taxon>Eukaryota</taxon>
        <taxon>Fungi</taxon>
        <taxon>Dikarya</taxon>
        <taxon>Basidiomycota</taxon>
        <taxon>Agaricomycotina</taxon>
        <taxon>Agaricomycetes</taxon>
        <taxon>Cantharellales</taxon>
        <taxon>Ceratobasidiaceae</taxon>
        <taxon>Rhizoctonia</taxon>
        <taxon>Rhizoctonia solani AG-1</taxon>
    </lineage>
</organism>
<feature type="compositionally biased region" description="Polar residues" evidence="1">
    <location>
        <begin position="285"/>
        <end position="298"/>
    </location>
</feature>
<dbReference type="OrthoDB" id="2591431at2759"/>
<keyword evidence="2" id="KW-0472">Membrane</keyword>
<feature type="compositionally biased region" description="Low complexity" evidence="1">
    <location>
        <begin position="510"/>
        <end position="529"/>
    </location>
</feature>
<keyword evidence="2" id="KW-1133">Transmembrane helix</keyword>
<keyword evidence="2" id="KW-0812">Transmembrane</keyword>
<sequence length="537" mass="56794">MGVMPMKWDTCTADLSWATDRYHPTRECAVQLDLHVHKRGFQLKPNLNLSITPPTGGLLLSLDFSARPTVTMTSARSTGLLRFATLGVLASIYTGTSAFSFSYSSPVQCDDLTVSWTGGTAPFSLLITPNISIPASAFNGTHGSYTTTLRVTGKSNAGRFLLTMSDATGVGSGGTSGILTAGTGTTSCNTTDPGTDFVYSLDRSLQQCRPYIWSHYESASQPITITGLIPLGKTFVLNAPLGDSFTWTTNVASGTNVVFIVVDAQGRQGGSTDLYTVGSSDDNTCITSDSPGSTAQAGTSISTPTASPLPSSTSAPAGQNNSAAIIGSSIAGGAVFLVAIASLVWFFLLKNQKRRPDEEDDSMRGINASKRRGRSVDLLPDDHSVRSAVGAAVRYPLPSPQTGDPLDSERGRSVYDPDPYVLPPPPDAYGYFPRVSSIHEEELSQPRHTRVMSNGTSMTGMSKAQMAAAASASGSTRLQGPQRFILHTDAGEVDDDEVVELPPMYTQVQPRRTPAPTPTTTDTSRSGPSIVDDPLRS</sequence>
<dbReference type="Proteomes" id="UP000011668">
    <property type="component" value="Unassembled WGS sequence"/>
</dbReference>
<reference evidence="3 4" key="1">
    <citation type="journal article" date="2013" name="Nat. Commun.">
        <title>The evolution and pathogenic mechanisms of the rice sheath blight pathogen.</title>
        <authorList>
            <person name="Zheng A."/>
            <person name="Lin R."/>
            <person name="Xu L."/>
            <person name="Qin P."/>
            <person name="Tang C."/>
            <person name="Ai P."/>
            <person name="Zhang D."/>
            <person name="Liu Y."/>
            <person name="Sun Z."/>
            <person name="Feng H."/>
            <person name="Wang Y."/>
            <person name="Chen Y."/>
            <person name="Liang X."/>
            <person name="Fu R."/>
            <person name="Li Q."/>
            <person name="Zhang J."/>
            <person name="Yu X."/>
            <person name="Xie Z."/>
            <person name="Ding L."/>
            <person name="Guan P."/>
            <person name="Tang J."/>
            <person name="Liang Y."/>
            <person name="Wang S."/>
            <person name="Deng Q."/>
            <person name="Li S."/>
            <person name="Zhu J."/>
            <person name="Wang L."/>
            <person name="Liu H."/>
            <person name="Li P."/>
        </authorList>
    </citation>
    <scope>NUCLEOTIDE SEQUENCE [LARGE SCALE GENOMIC DNA]</scope>
    <source>
        <strain evidence="4">AG-1 IA</strain>
    </source>
</reference>
<feature type="region of interest" description="Disordered" evidence="1">
    <location>
        <begin position="503"/>
        <end position="537"/>
    </location>
</feature>
<gene>
    <name evidence="3" type="ORF">AG1IA_01436</name>
</gene>
<evidence type="ECO:0000256" key="1">
    <source>
        <dbReference type="SAM" id="MobiDB-lite"/>
    </source>
</evidence>
<evidence type="ECO:0000313" key="3">
    <source>
        <dbReference type="EMBL" id="ELU44538.1"/>
    </source>
</evidence>
<keyword evidence="4" id="KW-1185">Reference proteome</keyword>
<proteinExistence type="predicted"/>
<feature type="region of interest" description="Disordered" evidence="1">
    <location>
        <begin position="285"/>
        <end position="318"/>
    </location>
</feature>
<feature type="region of interest" description="Disordered" evidence="1">
    <location>
        <begin position="356"/>
        <end position="378"/>
    </location>
</feature>
<name>L8X668_THACA</name>
<protein>
    <submittedName>
        <fullName evidence="3">Alphaherpesvirus glycoprotein E domain-containing protein</fullName>
    </submittedName>
</protein>
<dbReference type="EMBL" id="AFRT01000296">
    <property type="protein sequence ID" value="ELU44538.1"/>
    <property type="molecule type" value="Genomic_DNA"/>
</dbReference>
<evidence type="ECO:0000256" key="2">
    <source>
        <dbReference type="SAM" id="Phobius"/>
    </source>
</evidence>
<dbReference type="STRING" id="983506.L8X668"/>
<evidence type="ECO:0000313" key="4">
    <source>
        <dbReference type="Proteomes" id="UP000011668"/>
    </source>
</evidence>
<dbReference type="AlphaFoldDB" id="L8X668"/>
<comment type="caution">
    <text evidence="3">The sequence shown here is derived from an EMBL/GenBank/DDBJ whole genome shotgun (WGS) entry which is preliminary data.</text>
</comment>
<accession>L8X668</accession>